<evidence type="ECO:0000256" key="4">
    <source>
        <dbReference type="ARBA" id="ARBA00023136"/>
    </source>
</evidence>
<dbReference type="PANTHER" id="PTHR32309">
    <property type="entry name" value="TYROSINE-PROTEIN KINASE"/>
    <property type="match status" value="1"/>
</dbReference>
<dbReference type="EMBL" id="BOQM01000014">
    <property type="protein sequence ID" value="GIM85269.1"/>
    <property type="molecule type" value="Genomic_DNA"/>
</dbReference>
<protein>
    <recommendedName>
        <fullName evidence="11">Lipopolysaccharide biosynthesis protein</fullName>
    </recommendedName>
</protein>
<evidence type="ECO:0000313" key="9">
    <source>
        <dbReference type="Proteomes" id="UP000315983"/>
    </source>
</evidence>
<name>A0A542XTY3_SALAC</name>
<evidence type="ECO:0000256" key="1">
    <source>
        <dbReference type="ARBA" id="ARBA00004141"/>
    </source>
</evidence>
<sequence length="556" mass="58360">MTDKPGGSWPANAAPGGGAPGRTVTLTDLLRVPLHRIRLVVAAATLGLLAALGYVLLVPGAVTADAVVAVRPVVTDAFTPSGASADRAVNMNVERGIATGTEVVRRLADATGRDQREVRDALELEVPTGGQILRFRYTANSPQEAVTGVNLAAQAYLDVRRAMYEQQREDMLRSYDESITKVQAQQAALQRQIANSRAGASDAAVAELSGVNNQLTQLASARTEIAAVDVNPGWVTREAEATLLSPSGYTALRLLAGLLGGVLLGIVLAYVWESVDRRIRSVDDGRDATGLPLLGTARGPKRRGSRHAVDADIRYVAMAIAGRIREPARVVLLTTREDQTPLSAGLAVALAVTGRDVYVADDIGRLERLRDEALAGLARLPATANPAQSVVPQQRQGTALPRVDDVTEPIAVRRPSPRPNVVPRQTTAASPSAVSRAAANEPPPDPDKTINLPRIASAASTKGKGGAGGTAGEVAVGGGSIRFGTWRQRSAKGLVLFNAPPAEADERGVAAARQGTAVVVVEQDRTRQGDLRRLVERLRAAGVAPLGFILTRSGRG</sequence>
<keyword evidence="10" id="KW-1185">Reference proteome</keyword>
<evidence type="ECO:0000256" key="5">
    <source>
        <dbReference type="SAM" id="MobiDB-lite"/>
    </source>
</evidence>
<evidence type="ECO:0000313" key="10">
    <source>
        <dbReference type="Proteomes" id="UP000677457"/>
    </source>
</evidence>
<feature type="transmembrane region" description="Helical" evidence="6">
    <location>
        <begin position="251"/>
        <end position="272"/>
    </location>
</feature>
<evidence type="ECO:0000256" key="3">
    <source>
        <dbReference type="ARBA" id="ARBA00022989"/>
    </source>
</evidence>
<feature type="transmembrane region" description="Helical" evidence="6">
    <location>
        <begin position="39"/>
        <end position="62"/>
    </location>
</feature>
<dbReference type="Proteomes" id="UP000315983">
    <property type="component" value="Unassembled WGS sequence"/>
</dbReference>
<keyword evidence="2 6" id="KW-0812">Transmembrane</keyword>
<evidence type="ECO:0000256" key="6">
    <source>
        <dbReference type="SAM" id="Phobius"/>
    </source>
</evidence>
<evidence type="ECO:0000256" key="2">
    <source>
        <dbReference type="ARBA" id="ARBA00022692"/>
    </source>
</evidence>
<dbReference type="InterPro" id="IPR027417">
    <property type="entry name" value="P-loop_NTPase"/>
</dbReference>
<dbReference type="EMBL" id="VFOL01000001">
    <property type="protein sequence ID" value="TQL39264.1"/>
    <property type="molecule type" value="Genomic_DNA"/>
</dbReference>
<organism evidence="8 9">
    <name type="scientific">Salinispora arenicola</name>
    <dbReference type="NCBI Taxonomy" id="168697"/>
    <lineage>
        <taxon>Bacteria</taxon>
        <taxon>Bacillati</taxon>
        <taxon>Actinomycetota</taxon>
        <taxon>Actinomycetes</taxon>
        <taxon>Micromonosporales</taxon>
        <taxon>Micromonosporaceae</taxon>
        <taxon>Salinispora</taxon>
    </lineage>
</organism>
<keyword evidence="3 6" id="KW-1133">Transmembrane helix</keyword>
<dbReference type="PANTHER" id="PTHR32309:SF31">
    <property type="entry name" value="CAPSULAR EXOPOLYSACCHARIDE FAMILY"/>
    <property type="match status" value="1"/>
</dbReference>
<dbReference type="GO" id="GO:0022857">
    <property type="term" value="F:transmembrane transporter activity"/>
    <property type="evidence" value="ECO:0007669"/>
    <property type="project" value="InterPro"/>
</dbReference>
<feature type="region of interest" description="Disordered" evidence="5">
    <location>
        <begin position="1"/>
        <end position="20"/>
    </location>
</feature>
<dbReference type="RefSeq" id="WP_026254573.1">
    <property type="nucleotide sequence ID" value="NZ_BOQM01000014.1"/>
</dbReference>
<feature type="region of interest" description="Disordered" evidence="5">
    <location>
        <begin position="411"/>
        <end position="451"/>
    </location>
</feature>
<feature type="compositionally biased region" description="Low complexity" evidence="5">
    <location>
        <begin position="1"/>
        <end position="14"/>
    </location>
</feature>
<dbReference type="Proteomes" id="UP000677457">
    <property type="component" value="Unassembled WGS sequence"/>
</dbReference>
<accession>A0A542XTY3</accession>
<dbReference type="AlphaFoldDB" id="A0A542XTY3"/>
<dbReference type="InterPro" id="IPR050445">
    <property type="entry name" value="Bact_polysacc_biosynth/exp"/>
</dbReference>
<comment type="caution">
    <text evidence="8">The sequence shown here is derived from an EMBL/GenBank/DDBJ whole genome shotgun (WGS) entry which is preliminary data.</text>
</comment>
<comment type="subcellular location">
    <subcellularLocation>
        <location evidence="1">Membrane</location>
        <topology evidence="1">Multi-pass membrane protein</topology>
    </subcellularLocation>
</comment>
<dbReference type="Gene3D" id="3.40.50.300">
    <property type="entry name" value="P-loop containing nucleotide triphosphate hydrolases"/>
    <property type="match status" value="1"/>
</dbReference>
<gene>
    <name evidence="8" type="ORF">FB564_4514</name>
    <name evidence="7" type="ORF">Sar04_21560</name>
</gene>
<keyword evidence="4 6" id="KW-0472">Membrane</keyword>
<feature type="compositionally biased region" description="Low complexity" evidence="5">
    <location>
        <begin position="419"/>
        <end position="439"/>
    </location>
</feature>
<evidence type="ECO:0008006" key="11">
    <source>
        <dbReference type="Google" id="ProtNLM"/>
    </source>
</evidence>
<dbReference type="GeneID" id="93773655"/>
<evidence type="ECO:0000313" key="7">
    <source>
        <dbReference type="EMBL" id="GIM85269.1"/>
    </source>
</evidence>
<dbReference type="PROSITE" id="PS00217">
    <property type="entry name" value="SUGAR_TRANSPORT_2"/>
    <property type="match status" value="1"/>
</dbReference>
<proteinExistence type="predicted"/>
<evidence type="ECO:0000313" key="8">
    <source>
        <dbReference type="EMBL" id="TQL39264.1"/>
    </source>
</evidence>
<reference evidence="7 10" key="2">
    <citation type="submission" date="2021-03" db="EMBL/GenBank/DDBJ databases">
        <title>Whole genome shotgun sequence of Salinispora arenicola NBRC 105043.</title>
        <authorList>
            <person name="Komaki H."/>
            <person name="Tamura T."/>
        </authorList>
    </citation>
    <scope>NUCLEOTIDE SEQUENCE [LARGE SCALE GENOMIC DNA]</scope>
    <source>
        <strain evidence="7 10">NBRC 105043</strain>
    </source>
</reference>
<dbReference type="InterPro" id="IPR005829">
    <property type="entry name" value="Sugar_transporter_CS"/>
</dbReference>
<dbReference type="GO" id="GO:0016020">
    <property type="term" value="C:membrane"/>
    <property type="evidence" value="ECO:0007669"/>
    <property type="project" value="UniProtKB-SubCell"/>
</dbReference>
<reference evidence="8 9" key="1">
    <citation type="submission" date="2019-06" db="EMBL/GenBank/DDBJ databases">
        <title>Sequencing the genomes of 1000 actinobacteria strains.</title>
        <authorList>
            <person name="Klenk H.-P."/>
        </authorList>
    </citation>
    <scope>NUCLEOTIDE SEQUENCE [LARGE SCALE GENOMIC DNA]</scope>
    <source>
        <strain evidence="8 9">DSM 44819</strain>
    </source>
</reference>